<comment type="caution">
    <text evidence="5">The sequence shown here is derived from an EMBL/GenBank/DDBJ whole genome shotgun (WGS) entry which is preliminary data.</text>
</comment>
<evidence type="ECO:0000259" key="2">
    <source>
        <dbReference type="Pfam" id="PF04773"/>
    </source>
</evidence>
<accession>A0A8E0NAM7</accession>
<sequence>MSRAAEIEKRATLYLMRRDEPDWSPDDQAALDGWLSESMAHRAAFLRLQHVWDRADRIAALGDQSTRAKLRRGPGTSLKIIALAATLCGLAYLGVFLIRSSDITDRFLQRFEMLAQSEYETPVGGQRTVAMADGSTAELNTATRLRTAVGEDRREVWLDYGEAFFEVTPDPSVPFVVHAGDRTITVLGTSFSVRVDGEEVSVSVLEGRVRLDAAELPAGPSPRSAPTLSGGELAVARGAETLIATDAVDRVDRALAWRHGMVSFQQATLAEVAEEFNRYNTRQIVVDDPAVAAMRIGGNFRPTNSDAFLRLLQRAYGLQVMIEDERVIISQ</sequence>
<gene>
    <name evidence="5" type="ORF">MBEBAB_0523</name>
</gene>
<dbReference type="RefSeq" id="WP_021696369.1">
    <property type="nucleotide sequence ID" value="NZ_BATC01000005.1"/>
</dbReference>
<dbReference type="Pfam" id="PF16344">
    <property type="entry name" value="FecR_C"/>
    <property type="match status" value="1"/>
</dbReference>
<keyword evidence="6" id="KW-1185">Reference proteome</keyword>
<keyword evidence="1" id="KW-0472">Membrane</keyword>
<evidence type="ECO:0000313" key="6">
    <source>
        <dbReference type="Proteomes" id="UP000016569"/>
    </source>
</evidence>
<dbReference type="Gene3D" id="2.60.120.1440">
    <property type="match status" value="1"/>
</dbReference>
<evidence type="ECO:0000313" key="5">
    <source>
        <dbReference type="EMBL" id="GAD58273.1"/>
    </source>
</evidence>
<dbReference type="OrthoDB" id="7185479at2"/>
<dbReference type="Gene3D" id="3.55.50.30">
    <property type="match status" value="1"/>
</dbReference>
<feature type="transmembrane region" description="Helical" evidence="1">
    <location>
        <begin position="77"/>
        <end position="98"/>
    </location>
</feature>
<dbReference type="Proteomes" id="UP000016569">
    <property type="component" value="Unassembled WGS sequence"/>
</dbReference>
<dbReference type="Pfam" id="PF04773">
    <property type="entry name" value="FecR"/>
    <property type="match status" value="1"/>
</dbReference>
<dbReference type="InterPro" id="IPR032508">
    <property type="entry name" value="FecR_C"/>
</dbReference>
<feature type="domain" description="Protein FecR C-terminal" evidence="4">
    <location>
        <begin position="263"/>
        <end position="329"/>
    </location>
</feature>
<dbReference type="EMBL" id="BATC01000005">
    <property type="protein sequence ID" value="GAD58273.1"/>
    <property type="molecule type" value="Genomic_DNA"/>
</dbReference>
<dbReference type="PANTHER" id="PTHR30273:SF2">
    <property type="entry name" value="PROTEIN FECR"/>
    <property type="match status" value="1"/>
</dbReference>
<dbReference type="GO" id="GO:0016989">
    <property type="term" value="F:sigma factor antagonist activity"/>
    <property type="evidence" value="ECO:0007669"/>
    <property type="project" value="TreeGrafter"/>
</dbReference>
<dbReference type="Pfam" id="PF16220">
    <property type="entry name" value="DUF4880"/>
    <property type="match status" value="1"/>
</dbReference>
<dbReference type="InterPro" id="IPR032623">
    <property type="entry name" value="FecR_N"/>
</dbReference>
<evidence type="ECO:0000256" key="1">
    <source>
        <dbReference type="SAM" id="Phobius"/>
    </source>
</evidence>
<dbReference type="InterPro" id="IPR012373">
    <property type="entry name" value="Ferrdict_sens_TM"/>
</dbReference>
<keyword evidence="1" id="KW-1133">Transmembrane helix</keyword>
<feature type="domain" description="FecR N-terminal" evidence="3">
    <location>
        <begin position="11"/>
        <end position="50"/>
    </location>
</feature>
<dbReference type="PANTHER" id="PTHR30273">
    <property type="entry name" value="PERIPLASMIC SIGNAL SENSOR AND SIGMA FACTOR ACTIVATOR FECR-RELATED"/>
    <property type="match status" value="1"/>
</dbReference>
<evidence type="ECO:0000259" key="4">
    <source>
        <dbReference type="Pfam" id="PF16344"/>
    </source>
</evidence>
<dbReference type="AlphaFoldDB" id="A0A8E0NAM7"/>
<evidence type="ECO:0000259" key="3">
    <source>
        <dbReference type="Pfam" id="PF16220"/>
    </source>
</evidence>
<name>A0A8E0NAM7_9CAUL</name>
<feature type="domain" description="FecR protein" evidence="2">
    <location>
        <begin position="118"/>
        <end position="210"/>
    </location>
</feature>
<organism evidence="5 6">
    <name type="scientific">Brevundimonas abyssalis TAR-001</name>
    <dbReference type="NCBI Taxonomy" id="1391729"/>
    <lineage>
        <taxon>Bacteria</taxon>
        <taxon>Pseudomonadati</taxon>
        <taxon>Pseudomonadota</taxon>
        <taxon>Alphaproteobacteria</taxon>
        <taxon>Caulobacterales</taxon>
        <taxon>Caulobacteraceae</taxon>
        <taxon>Brevundimonas</taxon>
    </lineage>
</organism>
<dbReference type="InterPro" id="IPR006860">
    <property type="entry name" value="FecR"/>
</dbReference>
<protein>
    <submittedName>
        <fullName evidence="5">Putative anti-sigma factor</fullName>
    </submittedName>
</protein>
<keyword evidence="1" id="KW-0812">Transmembrane</keyword>
<reference evidence="6" key="1">
    <citation type="journal article" date="2013" name="Genome Announc.">
        <title>Draft Genome Sequence of the Dimorphic Prosthecate Bacterium Brevundimonas abyssalis TAR-001T.</title>
        <authorList>
            <person name="Tsubouchi T."/>
            <person name="Nishi S."/>
            <person name="Usui K."/>
            <person name="Shimane Y."/>
            <person name="Takaki Y."/>
            <person name="Maruyama T."/>
            <person name="Hatada Y."/>
        </authorList>
    </citation>
    <scope>NUCLEOTIDE SEQUENCE [LARGE SCALE GENOMIC DNA]</scope>
    <source>
        <strain evidence="6">TAR-001</strain>
    </source>
</reference>
<dbReference type="PIRSF" id="PIRSF018266">
    <property type="entry name" value="FecR"/>
    <property type="match status" value="1"/>
</dbReference>
<proteinExistence type="predicted"/>